<dbReference type="InterPro" id="IPR001347">
    <property type="entry name" value="SIS_dom"/>
</dbReference>
<dbReference type="GO" id="GO:0006002">
    <property type="term" value="P:fructose 6-phosphate metabolic process"/>
    <property type="evidence" value="ECO:0007669"/>
    <property type="project" value="TreeGrafter"/>
</dbReference>
<dbReference type="OrthoDB" id="15235at2759"/>
<dbReference type="CDD" id="cd05008">
    <property type="entry name" value="SIS_GlmS_GlmD_1"/>
    <property type="match status" value="1"/>
</dbReference>
<reference evidence="10 11" key="1">
    <citation type="journal article" date="2010" name="Nature">
        <title>The Ectocarpus genome and the independent evolution of multicellularity in brown algae.</title>
        <authorList>
            <person name="Cock J.M."/>
            <person name="Sterck L."/>
            <person name="Rouze P."/>
            <person name="Scornet D."/>
            <person name="Allen A.E."/>
            <person name="Amoutzias G."/>
            <person name="Anthouard V."/>
            <person name="Artiguenave F."/>
            <person name="Aury J.M."/>
            <person name="Badger J.H."/>
            <person name="Beszteri B."/>
            <person name="Billiau K."/>
            <person name="Bonnet E."/>
            <person name="Bothwell J.H."/>
            <person name="Bowler C."/>
            <person name="Boyen C."/>
            <person name="Brownlee C."/>
            <person name="Carrano C.J."/>
            <person name="Charrier B."/>
            <person name="Cho G.Y."/>
            <person name="Coelho S.M."/>
            <person name="Collen J."/>
            <person name="Corre E."/>
            <person name="Da Silva C."/>
            <person name="Delage L."/>
            <person name="Delaroque N."/>
            <person name="Dittami S.M."/>
            <person name="Doulbeau S."/>
            <person name="Elias M."/>
            <person name="Farnham G."/>
            <person name="Gachon C.M."/>
            <person name="Gschloessl B."/>
            <person name="Heesch S."/>
            <person name="Jabbari K."/>
            <person name="Jubin C."/>
            <person name="Kawai H."/>
            <person name="Kimura K."/>
            <person name="Kloareg B."/>
            <person name="Kupper F.C."/>
            <person name="Lang D."/>
            <person name="Le Bail A."/>
            <person name="Leblanc C."/>
            <person name="Lerouge P."/>
            <person name="Lohr M."/>
            <person name="Lopez P.J."/>
            <person name="Martens C."/>
            <person name="Maumus F."/>
            <person name="Michel G."/>
            <person name="Miranda-Saavedra D."/>
            <person name="Morales J."/>
            <person name="Moreau H."/>
            <person name="Motomura T."/>
            <person name="Nagasato C."/>
            <person name="Napoli C.A."/>
            <person name="Nelson D.R."/>
            <person name="Nyvall-Collen P."/>
            <person name="Peters A.F."/>
            <person name="Pommier C."/>
            <person name="Potin P."/>
            <person name="Poulain J."/>
            <person name="Quesneville H."/>
            <person name="Read B."/>
            <person name="Rensing S.A."/>
            <person name="Ritter A."/>
            <person name="Rousvoal S."/>
            <person name="Samanta M."/>
            <person name="Samson G."/>
            <person name="Schroeder D.C."/>
            <person name="Segurens B."/>
            <person name="Strittmatter M."/>
            <person name="Tonon T."/>
            <person name="Tregear J.W."/>
            <person name="Valentin K."/>
            <person name="von Dassow P."/>
            <person name="Yamagishi T."/>
            <person name="Van de Peer Y."/>
            <person name="Wincker P."/>
        </authorList>
    </citation>
    <scope>NUCLEOTIDE SEQUENCE [LARGE SCALE GENOMIC DNA]</scope>
    <source>
        <strain evidence="11">Ec32 / CCAP1310/4</strain>
    </source>
</reference>
<dbReference type="PROSITE" id="PS51464">
    <property type="entry name" value="SIS"/>
    <property type="match status" value="1"/>
</dbReference>
<evidence type="ECO:0000256" key="7">
    <source>
        <dbReference type="SAM" id="MobiDB-lite"/>
    </source>
</evidence>
<dbReference type="EMBL" id="FN648874">
    <property type="protein sequence ID" value="CBJ27311.1"/>
    <property type="molecule type" value="Genomic_DNA"/>
</dbReference>
<dbReference type="Proteomes" id="UP000002630">
    <property type="component" value="Linkage Group LG21"/>
</dbReference>
<dbReference type="OMA" id="ASEYRYA"/>
<feature type="domain" description="SIS" evidence="9">
    <location>
        <begin position="349"/>
        <end position="498"/>
    </location>
</feature>
<dbReference type="InterPro" id="IPR035490">
    <property type="entry name" value="GlmS/FrlB_SIS"/>
</dbReference>
<dbReference type="eggNOG" id="KOG1268">
    <property type="taxonomic scope" value="Eukaryota"/>
</dbReference>
<dbReference type="InParanoid" id="D7G5I8"/>
<protein>
    <recommendedName>
        <fullName evidence="2">glutamine--fructose-6-phosphate transaminase (isomerizing)</fullName>
        <ecNumber evidence="2">2.6.1.16</ecNumber>
    </recommendedName>
</protein>
<dbReference type="GO" id="GO:0006487">
    <property type="term" value="P:protein N-linked glycosylation"/>
    <property type="evidence" value="ECO:0007669"/>
    <property type="project" value="TreeGrafter"/>
</dbReference>
<dbReference type="FunCoup" id="D7G5I8">
    <property type="interactions" value="112"/>
</dbReference>
<keyword evidence="6" id="KW-0315">Glutamine amidotransferase</keyword>
<dbReference type="SUPFAM" id="SSF56235">
    <property type="entry name" value="N-terminal nucleophile aminohydrolases (Ntn hydrolases)"/>
    <property type="match status" value="1"/>
</dbReference>
<dbReference type="InterPro" id="IPR017932">
    <property type="entry name" value="GATase_2_dom"/>
</dbReference>
<dbReference type="Gene3D" id="3.40.50.10490">
    <property type="entry name" value="Glucose-6-phosphate isomerase like protein, domain 1"/>
    <property type="match status" value="4"/>
</dbReference>
<dbReference type="PANTHER" id="PTHR10937:SF0">
    <property type="entry name" value="GLUTAMINE--FRUCTOSE-6-PHOSPHATE TRANSAMINASE (ISOMERIZING)"/>
    <property type="match status" value="1"/>
</dbReference>
<organism evidence="10 11">
    <name type="scientific">Ectocarpus siliculosus</name>
    <name type="common">Brown alga</name>
    <name type="synonym">Conferva siliculosa</name>
    <dbReference type="NCBI Taxonomy" id="2880"/>
    <lineage>
        <taxon>Eukaryota</taxon>
        <taxon>Sar</taxon>
        <taxon>Stramenopiles</taxon>
        <taxon>Ochrophyta</taxon>
        <taxon>PX clade</taxon>
        <taxon>Phaeophyceae</taxon>
        <taxon>Ectocarpales</taxon>
        <taxon>Ectocarpaceae</taxon>
        <taxon>Ectocarpus</taxon>
    </lineage>
</organism>
<dbReference type="GO" id="GO:0006047">
    <property type="term" value="P:UDP-N-acetylglucosamine metabolic process"/>
    <property type="evidence" value="ECO:0007669"/>
    <property type="project" value="TreeGrafter"/>
</dbReference>
<name>D7G5I8_ECTSI</name>
<comment type="catalytic activity">
    <reaction evidence="1">
        <text>D-fructose 6-phosphate + L-glutamine = D-glucosamine 6-phosphate + L-glutamate</text>
        <dbReference type="Rhea" id="RHEA:13237"/>
        <dbReference type="ChEBI" id="CHEBI:29985"/>
        <dbReference type="ChEBI" id="CHEBI:58359"/>
        <dbReference type="ChEBI" id="CHEBI:58725"/>
        <dbReference type="ChEBI" id="CHEBI:61527"/>
        <dbReference type="EC" id="2.6.1.16"/>
    </reaction>
</comment>
<evidence type="ECO:0000256" key="3">
    <source>
        <dbReference type="ARBA" id="ARBA00022576"/>
    </source>
</evidence>
<dbReference type="PANTHER" id="PTHR10937">
    <property type="entry name" value="GLUCOSAMINE--FRUCTOSE-6-PHOSPHATE AMINOTRANSFERASE, ISOMERIZING"/>
    <property type="match status" value="1"/>
</dbReference>
<dbReference type="SUPFAM" id="SSF53697">
    <property type="entry name" value="SIS domain"/>
    <property type="match status" value="1"/>
</dbReference>
<evidence type="ECO:0000256" key="4">
    <source>
        <dbReference type="ARBA" id="ARBA00022679"/>
    </source>
</evidence>
<dbReference type="InterPro" id="IPR029055">
    <property type="entry name" value="Ntn_hydrolases_N"/>
</dbReference>
<evidence type="ECO:0000256" key="2">
    <source>
        <dbReference type="ARBA" id="ARBA00012916"/>
    </source>
</evidence>
<keyword evidence="3" id="KW-0032">Aminotransferase</keyword>
<evidence type="ECO:0000313" key="11">
    <source>
        <dbReference type="Proteomes" id="UP000002630"/>
    </source>
</evidence>
<evidence type="ECO:0000256" key="6">
    <source>
        <dbReference type="ARBA" id="ARBA00022962"/>
    </source>
</evidence>
<sequence>MFLGRASSRALARSASAARRRPRTALPRPSLSVQQHPRSTAAAVATAREDRSSGEVSSGSYMWAAAAAVAALGLASTSDQQAECCGIMGVVSTEHATGNDPASDARALLLEGLAVLRNRGYDSAGMATSSPDGLMISKYASRGGKTDQNAHPHTDFGSRIALVHNGTINNAHDLRGDLERKGITFKSETDTEVIAHLVGLELDSDPNMDLKVALAKTVAKLDGTWGLAVIAHEKPDELVVACNGSPMVIGLGTDHIYVASETAAFNRHTKNFIAMQDGEIAVITPTECSLDKARMELAPDHGVESTPDPHAHWTLYEALQQPMAIARALAFGGRMTDSSGVVLGGLDRNMDKLSKIRNLMFAACGTSLYASQYGAKLMRDMGAVDTCNAQDAAELRVQDIPKSQGGIIAVSQSGETRDTLKALKAAEMVGIPRLSVVNVVGSAIARETKMGVYLNAGRETAVASTKAFTTLHNKSHCFVLGKGYGEPVAMEGALKLKEMSYIHAEGYSGGALKHGPFALIEGEDGPEGSTPVIMLILDDEHAHQMRTAGMEVTVLSLMALWFRQVREAEASNPADVTDMHVMDKSKLMEALQRLPISFGMAMGVRGKCQKVAQRLLAEGLDDDPIVIPSNDRLTALIGVLPLQLIAYELALLKGINPDTPRNLAKAVTTD</sequence>
<keyword evidence="4" id="KW-0808">Transferase</keyword>
<keyword evidence="11" id="KW-1185">Reference proteome</keyword>
<dbReference type="GO" id="GO:0097367">
    <property type="term" value="F:carbohydrate derivative binding"/>
    <property type="evidence" value="ECO:0007669"/>
    <property type="project" value="InterPro"/>
</dbReference>
<dbReference type="Gene3D" id="3.60.20.10">
    <property type="entry name" value="Glutamine Phosphoribosylpyrophosphate, subunit 1, domain 1"/>
    <property type="match status" value="1"/>
</dbReference>
<dbReference type="STRING" id="2880.D7G5I8"/>
<evidence type="ECO:0000259" key="9">
    <source>
        <dbReference type="PROSITE" id="PS51464"/>
    </source>
</evidence>
<feature type="domain" description="Glutamine amidotransferase type-2" evidence="8">
    <location>
        <begin position="85"/>
        <end position="286"/>
    </location>
</feature>
<evidence type="ECO:0000259" key="8">
    <source>
        <dbReference type="PROSITE" id="PS51278"/>
    </source>
</evidence>
<evidence type="ECO:0000256" key="5">
    <source>
        <dbReference type="ARBA" id="ARBA00022737"/>
    </source>
</evidence>
<evidence type="ECO:0000313" key="10">
    <source>
        <dbReference type="EMBL" id="CBJ27311.1"/>
    </source>
</evidence>
<dbReference type="EMBL" id="FN649746">
    <property type="protein sequence ID" value="CBJ27311.1"/>
    <property type="molecule type" value="Genomic_DNA"/>
</dbReference>
<dbReference type="InterPro" id="IPR035466">
    <property type="entry name" value="GlmS/AgaS_SIS"/>
</dbReference>
<dbReference type="AlphaFoldDB" id="D7G5I8"/>
<dbReference type="PROSITE" id="PS51278">
    <property type="entry name" value="GATASE_TYPE_2"/>
    <property type="match status" value="1"/>
</dbReference>
<dbReference type="GO" id="GO:0004360">
    <property type="term" value="F:glutamine-fructose-6-phosphate transaminase (isomerizing) activity"/>
    <property type="evidence" value="ECO:0007669"/>
    <property type="project" value="UniProtKB-EC"/>
</dbReference>
<dbReference type="Pfam" id="PF13522">
    <property type="entry name" value="GATase_6"/>
    <property type="match status" value="1"/>
</dbReference>
<dbReference type="InterPro" id="IPR046348">
    <property type="entry name" value="SIS_dom_sf"/>
</dbReference>
<feature type="region of interest" description="Disordered" evidence="7">
    <location>
        <begin position="13"/>
        <end position="55"/>
    </location>
</feature>
<keyword evidence="5" id="KW-0677">Repeat</keyword>
<evidence type="ECO:0000256" key="1">
    <source>
        <dbReference type="ARBA" id="ARBA00001031"/>
    </source>
</evidence>
<dbReference type="EC" id="2.6.1.16" evidence="2"/>
<proteinExistence type="predicted"/>
<dbReference type="CDD" id="cd05009">
    <property type="entry name" value="SIS_GlmS_GlmD_2"/>
    <property type="match status" value="1"/>
</dbReference>
<dbReference type="Pfam" id="PF01380">
    <property type="entry name" value="SIS"/>
    <property type="match status" value="2"/>
</dbReference>
<accession>D7G5I8</accession>
<gene>
    <name evidence="10" type="ORF">Esi_0065_0090</name>
</gene>